<dbReference type="AlphaFoldDB" id="A0A4Z2I3W8"/>
<comment type="caution">
    <text evidence="1">The sequence shown here is derived from an EMBL/GenBank/DDBJ whole genome shotgun (WGS) entry which is preliminary data.</text>
</comment>
<name>A0A4Z2I3W8_9TELE</name>
<evidence type="ECO:0000313" key="1">
    <source>
        <dbReference type="EMBL" id="TNN72677.1"/>
    </source>
</evidence>
<dbReference type="EMBL" id="SRLO01000134">
    <property type="protein sequence ID" value="TNN72677.1"/>
    <property type="molecule type" value="Genomic_DNA"/>
</dbReference>
<accession>A0A4Z2I3W8</accession>
<protein>
    <submittedName>
        <fullName evidence="1">Uncharacterized protein</fullName>
    </submittedName>
</protein>
<reference evidence="1 2" key="1">
    <citation type="submission" date="2019-03" db="EMBL/GenBank/DDBJ databases">
        <title>First draft genome of Liparis tanakae, snailfish: a comprehensive survey of snailfish specific genes.</title>
        <authorList>
            <person name="Kim W."/>
            <person name="Song I."/>
            <person name="Jeong J.-H."/>
            <person name="Kim D."/>
            <person name="Kim S."/>
            <person name="Ryu S."/>
            <person name="Song J.Y."/>
            <person name="Lee S.K."/>
        </authorList>
    </citation>
    <scope>NUCLEOTIDE SEQUENCE [LARGE SCALE GENOMIC DNA]</scope>
    <source>
        <tissue evidence="1">Muscle</tissue>
    </source>
</reference>
<keyword evidence="2" id="KW-1185">Reference proteome</keyword>
<sequence>MDTYKFCECLQNPEVPCKTKRVFDLHDDLSRRNSQMKFVILLDLLNPAVDPLFVGGYIDSAHDVQVLSKLVVIDNIFVWDRHRLSGGLARLQTSLDQKTMFFKIPA</sequence>
<proteinExistence type="predicted"/>
<organism evidence="1 2">
    <name type="scientific">Liparis tanakae</name>
    <name type="common">Tanaka's snailfish</name>
    <dbReference type="NCBI Taxonomy" id="230148"/>
    <lineage>
        <taxon>Eukaryota</taxon>
        <taxon>Metazoa</taxon>
        <taxon>Chordata</taxon>
        <taxon>Craniata</taxon>
        <taxon>Vertebrata</taxon>
        <taxon>Euteleostomi</taxon>
        <taxon>Actinopterygii</taxon>
        <taxon>Neopterygii</taxon>
        <taxon>Teleostei</taxon>
        <taxon>Neoteleostei</taxon>
        <taxon>Acanthomorphata</taxon>
        <taxon>Eupercaria</taxon>
        <taxon>Perciformes</taxon>
        <taxon>Cottioidei</taxon>
        <taxon>Cottales</taxon>
        <taxon>Liparidae</taxon>
        <taxon>Liparis</taxon>
    </lineage>
</organism>
<dbReference type="Proteomes" id="UP000314294">
    <property type="component" value="Unassembled WGS sequence"/>
</dbReference>
<evidence type="ECO:0000313" key="2">
    <source>
        <dbReference type="Proteomes" id="UP000314294"/>
    </source>
</evidence>
<gene>
    <name evidence="1" type="ORF">EYF80_017126</name>
</gene>